<dbReference type="Proteomes" id="UP000579281">
    <property type="component" value="Unassembled WGS sequence"/>
</dbReference>
<protein>
    <submittedName>
        <fullName evidence="1">Uncharacterized protein</fullName>
    </submittedName>
</protein>
<proteinExistence type="predicted"/>
<dbReference type="RefSeq" id="WP_184313331.1">
    <property type="nucleotide sequence ID" value="NZ_JACHEN010000044.1"/>
</dbReference>
<evidence type="ECO:0000313" key="1">
    <source>
        <dbReference type="EMBL" id="MBB6218661.1"/>
    </source>
</evidence>
<reference evidence="1 2" key="1">
    <citation type="submission" date="2020-08" db="EMBL/GenBank/DDBJ databases">
        <title>Genomic Encyclopedia of Type Strains, Phase IV (KMG-IV): sequencing the most valuable type-strain genomes for metagenomic binning, comparative biology and taxonomic classification.</title>
        <authorList>
            <person name="Goeker M."/>
        </authorList>
    </citation>
    <scope>NUCLEOTIDE SEQUENCE [LARGE SCALE GENOMIC DNA]</scope>
    <source>
        <strain evidence="1 2">DSM 103526</strain>
    </source>
</reference>
<evidence type="ECO:0000313" key="2">
    <source>
        <dbReference type="Proteomes" id="UP000579281"/>
    </source>
</evidence>
<dbReference type="EMBL" id="JACHEN010000044">
    <property type="protein sequence ID" value="MBB6218661.1"/>
    <property type="molecule type" value="Genomic_DNA"/>
</dbReference>
<gene>
    <name evidence="1" type="ORF">HNQ80_004835</name>
</gene>
<accession>A0A841KYV5</accession>
<comment type="caution">
    <text evidence="1">The sequence shown here is derived from an EMBL/GenBank/DDBJ whole genome shotgun (WGS) entry which is preliminary data.</text>
</comment>
<name>A0A841KYV5_9FIRM</name>
<organism evidence="1 2">
    <name type="scientific">Anaerosolibacter carboniphilus</name>
    <dbReference type="NCBI Taxonomy" id="1417629"/>
    <lineage>
        <taxon>Bacteria</taxon>
        <taxon>Bacillati</taxon>
        <taxon>Bacillota</taxon>
        <taxon>Clostridia</taxon>
        <taxon>Peptostreptococcales</taxon>
        <taxon>Thermotaleaceae</taxon>
        <taxon>Anaerosolibacter</taxon>
    </lineage>
</organism>
<dbReference type="InterPro" id="IPR049254">
    <property type="entry name" value="Phage_tail_terminator"/>
</dbReference>
<dbReference type="Pfam" id="PF20765">
    <property type="entry name" value="Phage_tail_terminator_8"/>
    <property type="match status" value="1"/>
</dbReference>
<sequence>MTNDIRIGINQALDSNFPGINIYGEEIKQGFNEPCFFVKVLSDSLSREFNRRYRKTVFFDIHYFSDKELKVNEDCCAVAERLYSVLDYIHVGSNCLRSNNKRYEIVDGVLHFFLELETHMLKNQGQIPYMETLEKEAKLKNG</sequence>
<keyword evidence="2" id="KW-1185">Reference proteome</keyword>
<dbReference type="AlphaFoldDB" id="A0A841KYV5"/>